<dbReference type="GO" id="GO:1990904">
    <property type="term" value="C:ribonucleoprotein complex"/>
    <property type="evidence" value="ECO:0007669"/>
    <property type="project" value="UniProtKB-KW"/>
</dbReference>
<dbReference type="Gene3D" id="4.10.830.30">
    <property type="entry name" value="Ribosomal protein L31"/>
    <property type="match status" value="1"/>
</dbReference>
<evidence type="ECO:0008006" key="4">
    <source>
        <dbReference type="Google" id="ProtNLM"/>
    </source>
</evidence>
<gene>
    <name evidence="3" type="ORF">METZ01_LOCUS252056</name>
</gene>
<dbReference type="InterPro" id="IPR034704">
    <property type="entry name" value="Ribosomal_bL28/bL31-like_sf"/>
</dbReference>
<organism evidence="3">
    <name type="scientific">marine metagenome</name>
    <dbReference type="NCBI Taxonomy" id="408172"/>
    <lineage>
        <taxon>unclassified sequences</taxon>
        <taxon>metagenomes</taxon>
        <taxon>ecological metagenomes</taxon>
    </lineage>
</organism>
<dbReference type="Pfam" id="PF01197">
    <property type="entry name" value="Ribosomal_L31"/>
    <property type="match status" value="1"/>
</dbReference>
<protein>
    <recommendedName>
        <fullName evidence="4">50S ribosomal protein L31</fullName>
    </recommendedName>
</protein>
<keyword evidence="2" id="KW-0687">Ribonucleoprotein</keyword>
<evidence type="ECO:0000313" key="3">
    <source>
        <dbReference type="EMBL" id="SVB99202.1"/>
    </source>
</evidence>
<dbReference type="NCBIfam" id="TIGR00105">
    <property type="entry name" value="L31"/>
    <property type="match status" value="1"/>
</dbReference>
<dbReference type="InterPro" id="IPR042105">
    <property type="entry name" value="Ribosomal_bL31_sf"/>
</dbReference>
<evidence type="ECO:0000256" key="1">
    <source>
        <dbReference type="ARBA" id="ARBA00022980"/>
    </source>
</evidence>
<dbReference type="NCBIfam" id="NF001809">
    <property type="entry name" value="PRK00528.1"/>
    <property type="match status" value="1"/>
</dbReference>
<dbReference type="PRINTS" id="PR01249">
    <property type="entry name" value="RIBOSOMALL31"/>
</dbReference>
<keyword evidence="1" id="KW-0689">Ribosomal protein</keyword>
<reference evidence="3" key="1">
    <citation type="submission" date="2018-05" db="EMBL/GenBank/DDBJ databases">
        <authorList>
            <person name="Lanie J.A."/>
            <person name="Ng W.-L."/>
            <person name="Kazmierczak K.M."/>
            <person name="Andrzejewski T.M."/>
            <person name="Davidsen T.M."/>
            <person name="Wayne K.J."/>
            <person name="Tettelin H."/>
            <person name="Glass J.I."/>
            <person name="Rusch D."/>
            <person name="Podicherti R."/>
            <person name="Tsui H.-C.T."/>
            <person name="Winkler M.E."/>
        </authorList>
    </citation>
    <scope>NUCLEOTIDE SEQUENCE</scope>
</reference>
<proteinExistence type="predicted"/>
<dbReference type="GO" id="GO:0003735">
    <property type="term" value="F:structural constituent of ribosome"/>
    <property type="evidence" value="ECO:0007669"/>
    <property type="project" value="InterPro"/>
</dbReference>
<dbReference type="EMBL" id="UINC01067493">
    <property type="protein sequence ID" value="SVB99202.1"/>
    <property type="molecule type" value="Genomic_DNA"/>
</dbReference>
<name>A0A382IIW3_9ZZZZ</name>
<evidence type="ECO:0000256" key="2">
    <source>
        <dbReference type="ARBA" id="ARBA00023274"/>
    </source>
</evidence>
<dbReference type="AlphaFoldDB" id="A0A382IIW3"/>
<dbReference type="InterPro" id="IPR002150">
    <property type="entry name" value="Ribosomal_bL31"/>
</dbReference>
<dbReference type="GO" id="GO:0006412">
    <property type="term" value="P:translation"/>
    <property type="evidence" value="ECO:0007669"/>
    <property type="project" value="InterPro"/>
</dbReference>
<sequence>MKKKIHPKYHKIKVEMTDGSQFETKSTWGSEGETLKLEIDPISHSAWTGGKQKILDKGRVSKFNKKFQNFRSEKKT</sequence>
<dbReference type="GO" id="GO:0005840">
    <property type="term" value="C:ribosome"/>
    <property type="evidence" value="ECO:0007669"/>
    <property type="project" value="UniProtKB-KW"/>
</dbReference>
<accession>A0A382IIW3</accession>
<dbReference type="SUPFAM" id="SSF143800">
    <property type="entry name" value="L28p-like"/>
    <property type="match status" value="1"/>
</dbReference>